<proteinExistence type="inferred from homology"/>
<comment type="caution">
    <text evidence="5">The sequence shown here is derived from an EMBL/GenBank/DDBJ whole genome shotgun (WGS) entry which is preliminary data.</text>
</comment>
<dbReference type="PATRIC" id="fig|907348.3.peg.1721"/>
<dbReference type="eggNOG" id="COG0564">
    <property type="taxonomic scope" value="Bacteria"/>
</dbReference>
<dbReference type="GO" id="GO:0009982">
    <property type="term" value="F:pseudouridine synthase activity"/>
    <property type="evidence" value="ECO:0007669"/>
    <property type="project" value="InterPro"/>
</dbReference>
<feature type="region of interest" description="Disordered" evidence="3">
    <location>
        <begin position="284"/>
        <end position="326"/>
    </location>
</feature>
<gene>
    <name evidence="5" type="ORF">TresaDRAFT_2055</name>
</gene>
<dbReference type="InterPro" id="IPR050188">
    <property type="entry name" value="RluA_PseudoU_synthase"/>
</dbReference>
<dbReference type="STRING" id="907348.TresaDRAFT_2055"/>
<dbReference type="Pfam" id="PF00849">
    <property type="entry name" value="PseudoU_synth_2"/>
    <property type="match status" value="1"/>
</dbReference>
<evidence type="ECO:0000256" key="3">
    <source>
        <dbReference type="SAM" id="MobiDB-lite"/>
    </source>
</evidence>
<dbReference type="Proteomes" id="UP000003571">
    <property type="component" value="Unassembled WGS sequence"/>
</dbReference>
<evidence type="ECO:0000259" key="4">
    <source>
        <dbReference type="Pfam" id="PF00849"/>
    </source>
</evidence>
<name>H7ELD4_9SPIR</name>
<protein>
    <submittedName>
        <fullName evidence="5">Pseudouridine synthase</fullName>
    </submittedName>
</protein>
<evidence type="ECO:0000256" key="1">
    <source>
        <dbReference type="ARBA" id="ARBA00010876"/>
    </source>
</evidence>
<dbReference type="CDD" id="cd02869">
    <property type="entry name" value="PseudoU_synth_RluA_like"/>
    <property type="match status" value="1"/>
</dbReference>
<accession>H7ELD4</accession>
<evidence type="ECO:0000313" key="6">
    <source>
        <dbReference type="Proteomes" id="UP000003571"/>
    </source>
</evidence>
<dbReference type="GO" id="GO:0140098">
    <property type="term" value="F:catalytic activity, acting on RNA"/>
    <property type="evidence" value="ECO:0007669"/>
    <property type="project" value="UniProtKB-ARBA"/>
</dbReference>
<dbReference type="InterPro" id="IPR020103">
    <property type="entry name" value="PsdUridine_synth_cat_dom_sf"/>
</dbReference>
<evidence type="ECO:0000313" key="5">
    <source>
        <dbReference type="EMBL" id="EIC01666.1"/>
    </source>
</evidence>
<comment type="similarity">
    <text evidence="1">Belongs to the pseudouridine synthase RluA family.</text>
</comment>
<dbReference type="PROSITE" id="PS01129">
    <property type="entry name" value="PSI_RLU"/>
    <property type="match status" value="1"/>
</dbReference>
<dbReference type="GO" id="GO:0003723">
    <property type="term" value="F:RNA binding"/>
    <property type="evidence" value="ECO:0007669"/>
    <property type="project" value="InterPro"/>
</dbReference>
<dbReference type="AlphaFoldDB" id="H7ELD4"/>
<dbReference type="RefSeq" id="WP_002704708.1">
    <property type="nucleotide sequence ID" value="NZ_AGRW01000048.1"/>
</dbReference>
<dbReference type="SUPFAM" id="SSF55120">
    <property type="entry name" value="Pseudouridine synthase"/>
    <property type="match status" value="1"/>
</dbReference>
<evidence type="ECO:0000256" key="2">
    <source>
        <dbReference type="ARBA" id="ARBA00023235"/>
    </source>
</evidence>
<dbReference type="InterPro" id="IPR006145">
    <property type="entry name" value="PsdUridine_synth_RsuA/RluA"/>
</dbReference>
<dbReference type="InterPro" id="IPR006224">
    <property type="entry name" value="PsdUridine_synth_RluA-like_CS"/>
</dbReference>
<dbReference type="OrthoDB" id="305739at2"/>
<organism evidence="5 6">
    <name type="scientific">Treponema saccharophilum DSM 2985</name>
    <dbReference type="NCBI Taxonomy" id="907348"/>
    <lineage>
        <taxon>Bacteria</taxon>
        <taxon>Pseudomonadati</taxon>
        <taxon>Spirochaetota</taxon>
        <taxon>Spirochaetia</taxon>
        <taxon>Spirochaetales</taxon>
        <taxon>Treponemataceae</taxon>
        <taxon>Treponema</taxon>
    </lineage>
</organism>
<keyword evidence="6" id="KW-1185">Reference proteome</keyword>
<dbReference type="PANTHER" id="PTHR21600">
    <property type="entry name" value="MITOCHONDRIAL RNA PSEUDOURIDINE SYNTHASE"/>
    <property type="match status" value="1"/>
</dbReference>
<dbReference type="EMBL" id="AGRW01000048">
    <property type="protein sequence ID" value="EIC01666.1"/>
    <property type="molecule type" value="Genomic_DNA"/>
</dbReference>
<dbReference type="PANTHER" id="PTHR21600:SF44">
    <property type="entry name" value="RIBOSOMAL LARGE SUBUNIT PSEUDOURIDINE SYNTHASE D"/>
    <property type="match status" value="1"/>
</dbReference>
<reference evidence="5 6" key="1">
    <citation type="submission" date="2011-09" db="EMBL/GenBank/DDBJ databases">
        <title>The draft genome of Treponema saccharophilum DSM 2985.</title>
        <authorList>
            <consortium name="US DOE Joint Genome Institute (JGI-PGF)"/>
            <person name="Lucas S."/>
            <person name="Copeland A."/>
            <person name="Lapidus A."/>
            <person name="Glavina del Rio T."/>
            <person name="Dalin E."/>
            <person name="Tice H."/>
            <person name="Bruce D."/>
            <person name="Goodwin L."/>
            <person name="Pitluck S."/>
            <person name="Peters L."/>
            <person name="Kyrpides N."/>
            <person name="Mavromatis K."/>
            <person name="Ivanova N."/>
            <person name="Markowitz V."/>
            <person name="Cheng J.-F."/>
            <person name="Hugenholtz P."/>
            <person name="Woyke T."/>
            <person name="Wu D."/>
            <person name="Gronow S."/>
            <person name="Wellnitz S."/>
            <person name="Brambilla E."/>
            <person name="Klenk H.-P."/>
            <person name="Eisen J.A."/>
        </authorList>
    </citation>
    <scope>NUCLEOTIDE SEQUENCE [LARGE SCALE GENOMIC DNA]</scope>
    <source>
        <strain evidence="5 6">DSM 2985</strain>
    </source>
</reference>
<sequence length="326" mass="37364">MNVKSSTQYKREHKADYGKERIEILYEDDYLCVINKPTGMLSCPYPGSRARTAQDALEQIMRKKGTLNANHKPLVVHRLDRDTSGVMMFAFTESAQKIIMDTWHEMVTERLYHAVAENPKDARDALPDSGLIDEPLAFNAHNVGYVPKNGGKDFDSTKMSRSSAIEQGLLKTDKIKTVPARTNFRVVARGKTHTLFELSLDTGKKNQIRAHLSSKGYPLAGDENYRARTDPFHRLALHARTLEFIHPFTEKKMMFQVPEPEEWLEYVKKGDEKPETPVWMKDFADAKRNKRRESKSESARVVLGEKRVSAKERAHSDFISLGKKRR</sequence>
<feature type="compositionally biased region" description="Basic and acidic residues" evidence="3">
    <location>
        <begin position="294"/>
        <end position="316"/>
    </location>
</feature>
<keyword evidence="2" id="KW-0413">Isomerase</keyword>
<dbReference type="GO" id="GO:0000455">
    <property type="term" value="P:enzyme-directed rRNA pseudouridine synthesis"/>
    <property type="evidence" value="ECO:0007669"/>
    <property type="project" value="TreeGrafter"/>
</dbReference>
<feature type="domain" description="Pseudouridine synthase RsuA/RluA-like" evidence="4">
    <location>
        <begin position="31"/>
        <end position="214"/>
    </location>
</feature>
<dbReference type="Gene3D" id="3.30.2350.10">
    <property type="entry name" value="Pseudouridine synthase"/>
    <property type="match status" value="1"/>
</dbReference>